<dbReference type="EMBL" id="MFAK01000044">
    <property type="protein sequence ID" value="OGD73915.1"/>
    <property type="molecule type" value="Genomic_DNA"/>
</dbReference>
<dbReference type="InterPro" id="IPR023803">
    <property type="entry name" value="Ribosomal_bS16_dom_sf"/>
</dbReference>
<keyword evidence="2 3" id="KW-0687">Ribonucleoprotein</keyword>
<comment type="caution">
    <text evidence="4">The sequence shown here is derived from an EMBL/GenBank/DDBJ whole genome shotgun (WGS) entry which is preliminary data.</text>
</comment>
<dbReference type="InterPro" id="IPR000307">
    <property type="entry name" value="Ribosomal_bS16"/>
</dbReference>
<dbReference type="AlphaFoldDB" id="A0A1F5F2M4"/>
<dbReference type="GO" id="GO:0005737">
    <property type="term" value="C:cytoplasm"/>
    <property type="evidence" value="ECO:0007669"/>
    <property type="project" value="UniProtKB-ARBA"/>
</dbReference>
<evidence type="ECO:0000256" key="2">
    <source>
        <dbReference type="ARBA" id="ARBA00023274"/>
    </source>
</evidence>
<dbReference type="GO" id="GO:0003735">
    <property type="term" value="F:structural constituent of ribosome"/>
    <property type="evidence" value="ECO:0007669"/>
    <property type="project" value="InterPro"/>
</dbReference>
<dbReference type="PANTHER" id="PTHR12919:SF20">
    <property type="entry name" value="SMALL RIBOSOMAL SUBUNIT PROTEIN BS16M"/>
    <property type="match status" value="1"/>
</dbReference>
<gene>
    <name evidence="3" type="primary">rpsP</name>
    <name evidence="4" type="ORF">A2228_01450</name>
</gene>
<dbReference type="PANTHER" id="PTHR12919">
    <property type="entry name" value="30S RIBOSOMAL PROTEIN S16"/>
    <property type="match status" value="1"/>
</dbReference>
<sequence length="89" mass="9868">MLKIKLSRVGKKGQPQYRIVVQEEHSKLTGTNKAQLGFYNPSTNPSQIKLDHTAYLHWLSLGAQPTSTVRNLASKNAPAAKKPKSTKKI</sequence>
<evidence type="ECO:0000313" key="4">
    <source>
        <dbReference type="EMBL" id="OGD73915.1"/>
    </source>
</evidence>
<proteinExistence type="inferred from homology"/>
<evidence type="ECO:0000256" key="1">
    <source>
        <dbReference type="ARBA" id="ARBA00022980"/>
    </source>
</evidence>
<dbReference type="InterPro" id="IPR020592">
    <property type="entry name" value="Ribosomal_bS16_CS"/>
</dbReference>
<dbReference type="GO" id="GO:0015935">
    <property type="term" value="C:small ribosomal subunit"/>
    <property type="evidence" value="ECO:0007669"/>
    <property type="project" value="TreeGrafter"/>
</dbReference>
<comment type="similarity">
    <text evidence="3">Belongs to the bacterial ribosomal protein bS16 family.</text>
</comment>
<reference evidence="4 5" key="1">
    <citation type="journal article" date="2016" name="Nat. Commun.">
        <title>Thousands of microbial genomes shed light on interconnected biogeochemical processes in an aquifer system.</title>
        <authorList>
            <person name="Anantharaman K."/>
            <person name="Brown C.T."/>
            <person name="Hug L.A."/>
            <person name="Sharon I."/>
            <person name="Castelle C.J."/>
            <person name="Probst A.J."/>
            <person name="Thomas B.C."/>
            <person name="Singh A."/>
            <person name="Wilkins M.J."/>
            <person name="Karaoz U."/>
            <person name="Brodie E.L."/>
            <person name="Williams K.H."/>
            <person name="Hubbard S.S."/>
            <person name="Banfield J.F."/>
        </authorList>
    </citation>
    <scope>NUCLEOTIDE SEQUENCE [LARGE SCALE GENOMIC DNA]</scope>
</reference>
<dbReference type="PROSITE" id="PS00732">
    <property type="entry name" value="RIBOSOMAL_S16"/>
    <property type="match status" value="1"/>
</dbReference>
<name>A0A1F5F2M4_9BACT</name>
<dbReference type="Gene3D" id="3.30.1320.10">
    <property type="match status" value="1"/>
</dbReference>
<evidence type="ECO:0000256" key="3">
    <source>
        <dbReference type="HAMAP-Rule" id="MF_00385"/>
    </source>
</evidence>
<dbReference type="GO" id="GO:0006412">
    <property type="term" value="P:translation"/>
    <property type="evidence" value="ECO:0007669"/>
    <property type="project" value="UniProtKB-UniRule"/>
</dbReference>
<dbReference type="Pfam" id="PF00886">
    <property type="entry name" value="Ribosomal_S16"/>
    <property type="match status" value="1"/>
</dbReference>
<accession>A0A1F5F2M4</accession>
<dbReference type="Proteomes" id="UP000176191">
    <property type="component" value="Unassembled WGS sequence"/>
</dbReference>
<dbReference type="HAMAP" id="MF_00385">
    <property type="entry name" value="Ribosomal_bS16"/>
    <property type="match status" value="1"/>
</dbReference>
<dbReference type="NCBIfam" id="TIGR00002">
    <property type="entry name" value="S16"/>
    <property type="match status" value="1"/>
</dbReference>
<keyword evidence="1 3" id="KW-0689">Ribosomal protein</keyword>
<organism evidence="4 5">
    <name type="scientific">Candidatus Collierbacteria bacterium RIFOXYA2_FULL_46_10</name>
    <dbReference type="NCBI Taxonomy" id="1817726"/>
    <lineage>
        <taxon>Bacteria</taxon>
        <taxon>Candidatus Collieribacteriota</taxon>
    </lineage>
</organism>
<evidence type="ECO:0000313" key="5">
    <source>
        <dbReference type="Proteomes" id="UP000176191"/>
    </source>
</evidence>
<dbReference type="SUPFAM" id="SSF54565">
    <property type="entry name" value="Ribosomal protein S16"/>
    <property type="match status" value="1"/>
</dbReference>
<protein>
    <recommendedName>
        <fullName evidence="3">Small ribosomal subunit protein bS16</fullName>
    </recommendedName>
</protein>